<gene>
    <name evidence="4" type="ORF">JS756_31040</name>
</gene>
<dbReference type="EMBL" id="JAFFZS010000039">
    <property type="protein sequence ID" value="MBN0048462.1"/>
    <property type="molecule type" value="Genomic_DNA"/>
</dbReference>
<organism evidence="4 5">
    <name type="scientific">Streptomyces actuosus</name>
    <dbReference type="NCBI Taxonomy" id="1885"/>
    <lineage>
        <taxon>Bacteria</taxon>
        <taxon>Bacillati</taxon>
        <taxon>Actinomycetota</taxon>
        <taxon>Actinomycetes</taxon>
        <taxon>Kitasatosporales</taxon>
        <taxon>Streptomycetaceae</taxon>
        <taxon>Streptomyces</taxon>
    </lineage>
</organism>
<dbReference type="RefSeq" id="WP_205386591.1">
    <property type="nucleotide sequence ID" value="NZ_JAFFZS010000039.1"/>
</dbReference>
<evidence type="ECO:0000259" key="3">
    <source>
        <dbReference type="PROSITE" id="PS50075"/>
    </source>
</evidence>
<dbReference type="Proteomes" id="UP000788262">
    <property type="component" value="Unassembled WGS sequence"/>
</dbReference>
<name>A0ABS2VZ91_STRAS</name>
<keyword evidence="1" id="KW-0596">Phosphopantetheine</keyword>
<proteinExistence type="predicted"/>
<dbReference type="Pfam" id="PF00550">
    <property type="entry name" value="PP-binding"/>
    <property type="match status" value="1"/>
</dbReference>
<accession>A0ABS2VZ91</accession>
<dbReference type="PANTHER" id="PTHR45527:SF1">
    <property type="entry name" value="FATTY ACID SYNTHASE"/>
    <property type="match status" value="1"/>
</dbReference>
<evidence type="ECO:0000256" key="1">
    <source>
        <dbReference type="ARBA" id="ARBA00022450"/>
    </source>
</evidence>
<keyword evidence="2" id="KW-0597">Phosphoprotein</keyword>
<comment type="caution">
    <text evidence="4">The sequence shown here is derived from an EMBL/GenBank/DDBJ whole genome shotgun (WGS) entry which is preliminary data.</text>
</comment>
<evidence type="ECO:0000313" key="4">
    <source>
        <dbReference type="EMBL" id="MBN0048462.1"/>
    </source>
</evidence>
<reference evidence="4 5" key="1">
    <citation type="submission" date="2021-02" db="EMBL/GenBank/DDBJ databases">
        <title>Whole genome sequencing of Streptomyces actuosus VRA1.</title>
        <authorList>
            <person name="Sen G."/>
            <person name="Sen A."/>
        </authorList>
    </citation>
    <scope>NUCLEOTIDE SEQUENCE [LARGE SCALE GENOMIC DNA]</scope>
    <source>
        <strain evidence="4 5">VRA1</strain>
    </source>
</reference>
<dbReference type="InterPro" id="IPR009081">
    <property type="entry name" value="PP-bd_ACP"/>
</dbReference>
<dbReference type="InterPro" id="IPR036736">
    <property type="entry name" value="ACP-like_sf"/>
</dbReference>
<sequence length="120" mass="12362">METLPLTPNGKVDRRALAAVAVADAAAPETGVAGSASGEGDPDDALSGTEQALAAIWAEILRLPRVTRDDDFLALGGQSLQASRMVSRIRRRLGVSQASLSAVFDHPTVTEPAARVDAAG</sequence>
<dbReference type="SUPFAM" id="SSF47336">
    <property type="entry name" value="ACP-like"/>
    <property type="match status" value="1"/>
</dbReference>
<dbReference type="PANTHER" id="PTHR45527">
    <property type="entry name" value="NONRIBOSOMAL PEPTIDE SYNTHETASE"/>
    <property type="match status" value="1"/>
</dbReference>
<dbReference type="SMART" id="SM00823">
    <property type="entry name" value="PKS_PP"/>
    <property type="match status" value="1"/>
</dbReference>
<evidence type="ECO:0000256" key="2">
    <source>
        <dbReference type="ARBA" id="ARBA00022553"/>
    </source>
</evidence>
<keyword evidence="5" id="KW-1185">Reference proteome</keyword>
<dbReference type="Gene3D" id="1.10.1200.10">
    <property type="entry name" value="ACP-like"/>
    <property type="match status" value="1"/>
</dbReference>
<dbReference type="InterPro" id="IPR020806">
    <property type="entry name" value="PKS_PP-bd"/>
</dbReference>
<protein>
    <recommendedName>
        <fullName evidence="3">Carrier domain-containing protein</fullName>
    </recommendedName>
</protein>
<evidence type="ECO:0000313" key="5">
    <source>
        <dbReference type="Proteomes" id="UP000788262"/>
    </source>
</evidence>
<dbReference type="PROSITE" id="PS50075">
    <property type="entry name" value="CARRIER"/>
    <property type="match status" value="1"/>
</dbReference>
<feature type="domain" description="Carrier" evidence="3">
    <location>
        <begin position="44"/>
        <end position="120"/>
    </location>
</feature>